<dbReference type="AlphaFoldDB" id="A0A194PEZ8"/>
<dbReference type="Pfam" id="PF00135">
    <property type="entry name" value="COesterase"/>
    <property type="match status" value="1"/>
</dbReference>
<reference evidence="7 8" key="1">
    <citation type="journal article" date="2015" name="Nat. Commun.">
        <title>Outbred genome sequencing and CRISPR/Cas9 gene editing in butterflies.</title>
        <authorList>
            <person name="Li X."/>
            <person name="Fan D."/>
            <person name="Zhang W."/>
            <person name="Liu G."/>
            <person name="Zhang L."/>
            <person name="Zhao L."/>
            <person name="Fang X."/>
            <person name="Chen L."/>
            <person name="Dong Y."/>
            <person name="Chen Y."/>
            <person name="Ding Y."/>
            <person name="Zhao R."/>
            <person name="Feng M."/>
            <person name="Zhu Y."/>
            <person name="Feng Y."/>
            <person name="Jiang X."/>
            <person name="Zhu D."/>
            <person name="Xiang H."/>
            <person name="Feng X."/>
            <person name="Li S."/>
            <person name="Wang J."/>
            <person name="Zhang G."/>
            <person name="Kronforst M.R."/>
            <person name="Wang W."/>
        </authorList>
    </citation>
    <scope>NUCLEOTIDE SEQUENCE [LARGE SCALE GENOMIC DNA]</scope>
    <source>
        <strain evidence="7">Ya'a_city_454_Px</strain>
        <tissue evidence="7">Whole body</tissue>
    </source>
</reference>
<keyword evidence="3" id="KW-0378">Hydrolase</keyword>
<comment type="similarity">
    <text evidence="1">Belongs to the type-B carboxylesterase/lipase family.</text>
</comment>
<dbReference type="Gene3D" id="3.40.50.1820">
    <property type="entry name" value="alpha/beta hydrolase"/>
    <property type="match status" value="1"/>
</dbReference>
<evidence type="ECO:0000256" key="4">
    <source>
        <dbReference type="ARBA" id="ARBA00023180"/>
    </source>
</evidence>
<dbReference type="Proteomes" id="UP000053268">
    <property type="component" value="Unassembled WGS sequence"/>
</dbReference>
<evidence type="ECO:0000313" key="7">
    <source>
        <dbReference type="EMBL" id="KPI91941.1"/>
    </source>
</evidence>
<keyword evidence="4" id="KW-0325">Glycoprotein</keyword>
<dbReference type="GO" id="GO:0052689">
    <property type="term" value="F:carboxylic ester hydrolase activity"/>
    <property type="evidence" value="ECO:0007669"/>
    <property type="project" value="UniProtKB-KW"/>
</dbReference>
<proteinExistence type="inferred from homology"/>
<dbReference type="SUPFAM" id="SSF53474">
    <property type="entry name" value="alpha/beta-Hydrolases"/>
    <property type="match status" value="1"/>
</dbReference>
<evidence type="ECO:0000256" key="3">
    <source>
        <dbReference type="ARBA" id="ARBA00022801"/>
    </source>
</evidence>
<dbReference type="STRING" id="66420.A0A194PEZ8"/>
<dbReference type="PANTHER" id="PTHR43142">
    <property type="entry name" value="CARBOXYLIC ESTER HYDROLASE"/>
    <property type="match status" value="1"/>
</dbReference>
<keyword evidence="2" id="KW-0719">Serine esterase</keyword>
<gene>
    <name evidence="7" type="ORF">RR46_08367</name>
</gene>
<evidence type="ECO:0000256" key="1">
    <source>
        <dbReference type="ARBA" id="ARBA00005964"/>
    </source>
</evidence>
<accession>A0A194PEZ8</accession>
<keyword evidence="8" id="KW-1185">Reference proteome</keyword>
<name>A0A194PEZ8_PAPXU</name>
<evidence type="ECO:0000256" key="2">
    <source>
        <dbReference type="ARBA" id="ARBA00022487"/>
    </source>
</evidence>
<dbReference type="EMBL" id="KQ459605">
    <property type="protein sequence ID" value="KPI91941.1"/>
    <property type="molecule type" value="Genomic_DNA"/>
</dbReference>
<feature type="signal peptide" evidence="5">
    <location>
        <begin position="1"/>
        <end position="20"/>
    </location>
</feature>
<organism evidence="7 8">
    <name type="scientific">Papilio xuthus</name>
    <name type="common">Asian swallowtail butterfly</name>
    <dbReference type="NCBI Taxonomy" id="66420"/>
    <lineage>
        <taxon>Eukaryota</taxon>
        <taxon>Metazoa</taxon>
        <taxon>Ecdysozoa</taxon>
        <taxon>Arthropoda</taxon>
        <taxon>Hexapoda</taxon>
        <taxon>Insecta</taxon>
        <taxon>Pterygota</taxon>
        <taxon>Neoptera</taxon>
        <taxon>Endopterygota</taxon>
        <taxon>Lepidoptera</taxon>
        <taxon>Glossata</taxon>
        <taxon>Ditrysia</taxon>
        <taxon>Papilionoidea</taxon>
        <taxon>Papilionidae</taxon>
        <taxon>Papilioninae</taxon>
        <taxon>Papilio</taxon>
    </lineage>
</organism>
<dbReference type="PANTHER" id="PTHR43142:SF1">
    <property type="entry name" value="CARBOXYLIC ESTER HYDROLASE"/>
    <property type="match status" value="1"/>
</dbReference>
<protein>
    <submittedName>
        <fullName evidence="7">Esterase E4</fullName>
    </submittedName>
</protein>
<dbReference type="InterPro" id="IPR002018">
    <property type="entry name" value="CarbesteraseB"/>
</dbReference>
<evidence type="ECO:0000256" key="5">
    <source>
        <dbReference type="SAM" id="SignalP"/>
    </source>
</evidence>
<evidence type="ECO:0000259" key="6">
    <source>
        <dbReference type="Pfam" id="PF00135"/>
    </source>
</evidence>
<keyword evidence="5" id="KW-0732">Signal</keyword>
<feature type="domain" description="Carboxylesterase type B" evidence="6">
    <location>
        <begin position="21"/>
        <end position="547"/>
    </location>
</feature>
<sequence length="567" mass="65593">MKSLVSDIWLIIIFIVKCQSVEVVVQQGILLGTRSSTVFDEKLYYAFYGVPYARMPVGKLRFKDPKPVKKWKKPYDARTEYHGACAQVHIVHKHALFGYENCLNLNIYTPELPDTLKGDLKSVIIWIHGYAFTSSFSHIHGPDFLIENDVLFISLTHRIGVFGFLKLKDEDTNANMGLKDVVIALKWIRRNVKKFGGDKNKITIMGSGSAVTIITLLMTKYKKLFSKAILQSGSFFSPSIFQTDYTIEKKRLINKLKDKGVVNIIKASTKDIALVTENIYTKKEAINFQKPVVPFTPIIEKKSNRSVISEYSYDMYKESKTIGFRIPILIGFNSQESITEVTPIIHNSHYLRTLNPSFRYMVPFTTGCKFNQTSKSYKKVAKKIRERYFSKEISEESIHDFLKYATDLQIYPIYKFIRKYLAVQSKLFVYKFDYEGNFNVMKNNSLSGSNALIKGAAGGDEICYILKCEPLWESYVKIKNNVGDRDRIFIQQIAKMWANFAKFGDPHYNNGNVTWLPMTVKEDNVFVIGKENKLSNSKLEKNMYKFWNDIYRKYYAKENCEKIHDEL</sequence>
<dbReference type="InterPro" id="IPR029058">
    <property type="entry name" value="AB_hydrolase_fold"/>
</dbReference>
<evidence type="ECO:0000313" key="8">
    <source>
        <dbReference type="Proteomes" id="UP000053268"/>
    </source>
</evidence>
<feature type="chain" id="PRO_5008263221" evidence="5">
    <location>
        <begin position="21"/>
        <end position="567"/>
    </location>
</feature>